<reference evidence="2" key="1">
    <citation type="submission" date="2013-11" db="EMBL/GenBank/DDBJ databases">
        <title>Genome sequence of the fusiform rust pathogen reveals effectors for host alternation and coevolution with pine.</title>
        <authorList>
            <consortium name="DOE Joint Genome Institute"/>
            <person name="Smith K."/>
            <person name="Pendleton A."/>
            <person name="Kubisiak T."/>
            <person name="Anderson C."/>
            <person name="Salamov A."/>
            <person name="Aerts A."/>
            <person name="Riley R."/>
            <person name="Clum A."/>
            <person name="Lindquist E."/>
            <person name="Ence D."/>
            <person name="Campbell M."/>
            <person name="Kronenberg Z."/>
            <person name="Feau N."/>
            <person name="Dhillon B."/>
            <person name="Hamelin R."/>
            <person name="Burleigh J."/>
            <person name="Smith J."/>
            <person name="Yandell M."/>
            <person name="Nelson C."/>
            <person name="Grigoriev I."/>
            <person name="Davis J."/>
        </authorList>
    </citation>
    <scope>NUCLEOTIDE SEQUENCE</scope>
    <source>
        <strain evidence="2">G11</strain>
    </source>
</reference>
<evidence type="ECO:0000313" key="2">
    <source>
        <dbReference type="EMBL" id="KAG0138904.1"/>
    </source>
</evidence>
<feature type="region of interest" description="Disordered" evidence="1">
    <location>
        <begin position="1"/>
        <end position="61"/>
    </location>
</feature>
<feature type="compositionally biased region" description="Low complexity" evidence="1">
    <location>
        <begin position="28"/>
        <end position="48"/>
    </location>
</feature>
<evidence type="ECO:0000313" key="3">
    <source>
        <dbReference type="Proteomes" id="UP000886653"/>
    </source>
</evidence>
<proteinExistence type="predicted"/>
<gene>
    <name evidence="2" type="ORF">CROQUDRAFT_102660</name>
</gene>
<comment type="caution">
    <text evidence="2">The sequence shown here is derived from an EMBL/GenBank/DDBJ whole genome shotgun (WGS) entry which is preliminary data.</text>
</comment>
<protein>
    <submittedName>
        <fullName evidence="2">Uncharacterized protein</fullName>
    </submittedName>
</protein>
<organism evidence="2 3">
    <name type="scientific">Cronartium quercuum f. sp. fusiforme G11</name>
    <dbReference type="NCBI Taxonomy" id="708437"/>
    <lineage>
        <taxon>Eukaryota</taxon>
        <taxon>Fungi</taxon>
        <taxon>Dikarya</taxon>
        <taxon>Basidiomycota</taxon>
        <taxon>Pucciniomycotina</taxon>
        <taxon>Pucciniomycetes</taxon>
        <taxon>Pucciniales</taxon>
        <taxon>Coleosporiaceae</taxon>
        <taxon>Cronartium</taxon>
    </lineage>
</organism>
<accession>A0A9P6N767</accession>
<dbReference type="Proteomes" id="UP000886653">
    <property type="component" value="Unassembled WGS sequence"/>
</dbReference>
<dbReference type="AlphaFoldDB" id="A0A9P6N767"/>
<keyword evidence="3" id="KW-1185">Reference proteome</keyword>
<evidence type="ECO:0000256" key="1">
    <source>
        <dbReference type="SAM" id="MobiDB-lite"/>
    </source>
</evidence>
<dbReference type="EMBL" id="MU168254">
    <property type="protein sequence ID" value="KAG0138904.1"/>
    <property type="molecule type" value="Genomic_DNA"/>
</dbReference>
<sequence>MKTKPSGKTSKASSIKKVRKKTSTMYYSSDTSFSDSSSCDLDSSSNESDSSDEDPYDPKYFKNQDKLVIPLNLDLKEWQSK</sequence>
<feature type="compositionally biased region" description="Polar residues" evidence="1">
    <location>
        <begin position="1"/>
        <end position="13"/>
    </location>
</feature>
<name>A0A9P6N767_9BASI</name>